<sequence>MLNLFRCGKVTSGLSALRSKDSNCKGDDAAGISMGRIGGDVGSGGDGIYGNRDDNRVSGDGEGIGVAKNLLASSLVKDSVGGWGLKDIIAMTRSASGGGIELAEAGCSSSSSSSSSARSGCSSARKTSSSG</sequence>
<name>A0A699QM81_TANCI</name>
<reference evidence="2" key="1">
    <citation type="journal article" date="2019" name="Sci. Rep.">
        <title>Draft genome of Tanacetum cinerariifolium, the natural source of mosquito coil.</title>
        <authorList>
            <person name="Yamashiro T."/>
            <person name="Shiraishi A."/>
            <person name="Satake H."/>
            <person name="Nakayama K."/>
        </authorList>
    </citation>
    <scope>NUCLEOTIDE SEQUENCE</scope>
</reference>
<feature type="compositionally biased region" description="Gly residues" evidence="1">
    <location>
        <begin position="36"/>
        <end position="48"/>
    </location>
</feature>
<feature type="region of interest" description="Disordered" evidence="1">
    <location>
        <begin position="104"/>
        <end position="131"/>
    </location>
</feature>
<dbReference type="AlphaFoldDB" id="A0A699QM81"/>
<accession>A0A699QM81</accession>
<gene>
    <name evidence="2" type="ORF">Tci_844071</name>
</gene>
<feature type="compositionally biased region" description="Low complexity" evidence="1">
    <location>
        <begin position="106"/>
        <end position="125"/>
    </location>
</feature>
<feature type="non-terminal residue" evidence="2">
    <location>
        <position position="131"/>
    </location>
</feature>
<evidence type="ECO:0000256" key="1">
    <source>
        <dbReference type="SAM" id="MobiDB-lite"/>
    </source>
</evidence>
<feature type="region of interest" description="Disordered" evidence="1">
    <location>
        <begin position="35"/>
        <end position="55"/>
    </location>
</feature>
<proteinExistence type="predicted"/>
<organism evidence="2">
    <name type="scientific">Tanacetum cinerariifolium</name>
    <name type="common">Dalmatian daisy</name>
    <name type="synonym">Chrysanthemum cinerariifolium</name>
    <dbReference type="NCBI Taxonomy" id="118510"/>
    <lineage>
        <taxon>Eukaryota</taxon>
        <taxon>Viridiplantae</taxon>
        <taxon>Streptophyta</taxon>
        <taxon>Embryophyta</taxon>
        <taxon>Tracheophyta</taxon>
        <taxon>Spermatophyta</taxon>
        <taxon>Magnoliopsida</taxon>
        <taxon>eudicotyledons</taxon>
        <taxon>Gunneridae</taxon>
        <taxon>Pentapetalae</taxon>
        <taxon>asterids</taxon>
        <taxon>campanulids</taxon>
        <taxon>Asterales</taxon>
        <taxon>Asteraceae</taxon>
        <taxon>Asteroideae</taxon>
        <taxon>Anthemideae</taxon>
        <taxon>Anthemidinae</taxon>
        <taxon>Tanacetum</taxon>
    </lineage>
</organism>
<comment type="caution">
    <text evidence="2">The sequence shown here is derived from an EMBL/GenBank/DDBJ whole genome shotgun (WGS) entry which is preliminary data.</text>
</comment>
<protein>
    <submittedName>
        <fullName evidence="2">Uncharacterized protein</fullName>
    </submittedName>
</protein>
<dbReference type="EMBL" id="BKCJ011036360">
    <property type="protein sequence ID" value="GFC72101.1"/>
    <property type="molecule type" value="Genomic_DNA"/>
</dbReference>
<evidence type="ECO:0000313" key="2">
    <source>
        <dbReference type="EMBL" id="GFC72101.1"/>
    </source>
</evidence>